<dbReference type="SUPFAM" id="SSF52540">
    <property type="entry name" value="P-loop containing nucleoside triphosphate hydrolases"/>
    <property type="match status" value="1"/>
</dbReference>
<dbReference type="InterPro" id="IPR050534">
    <property type="entry name" value="Coronavir_polyprotein_1ab"/>
</dbReference>
<comment type="similarity">
    <text evidence="1">Belongs to the DNA2/NAM7 helicase family.</text>
</comment>
<keyword evidence="2" id="KW-0547">Nucleotide-binding</keyword>
<dbReference type="RefSeq" id="WP_132344897.1">
    <property type="nucleotide sequence ID" value="NZ_CAWOLF010000007.1"/>
</dbReference>
<evidence type="ECO:0000256" key="5">
    <source>
        <dbReference type="ARBA" id="ARBA00022840"/>
    </source>
</evidence>
<sequence length="896" mass="103407">MVSVYMDKQDKTKQIADWKIWYNDKNNELMLTSYFASGKKYTLPMTRCAVIPTKATKGNLLIINDQSIIQAIERAETYGNRFTVIYYPGSNKPYVMKTDKIEIISATNIMNEAVFDYFIAVAKARINHTKGNDKLIAENVLRQMEKITPHPDTALHAYCFGKNQTRKPTQHFIYPFGVNESQLKAVEHAFASQISIIEGPPGTGKTQTILNIIANILLNQKTVAILSNNNSAVENVYQKLSKVRLGYLVAKLGSSDNRNQFFETGQSSLTEQTEHTTDIQSIDATLNKLKLYLRAQNQVALLQAQIDELSIEKQYLKQWQNENLTTKPQILEKYKLPPQKTTDLLAYLNYLAMRRISFADRIQLLLNFRIVRAKFLNDWEKRKELIYSLQFSYYDNMLHQKTKQLDKYKKELRDHNFKQLLNNLTDSSMKYLKNHLRQHIHHQSTFTAQDYRKKFSEFTRRFPIISSSTHSIINSIARGALLDYVIIDEASQQDIIPGILGLGCARNIIIVGDRKQLPHVPVKLQITPPTEFYDCVKYSLLDSFIGLFQNNIPINLLKEHYRCHPKIIQFCNKQFYDNQLIPMTHDNGEKALSLITTAKGNHTRNLSNLRELESLNKIGWEANHDIGYIAPYNNQINLSQEHLPEEIIKATTHKFQGRECDEIIFSTVLDKKWDSQKKISFVDDPHLINVAVSRAKNKFTLVTGDNVFTKNNQSIAALIRYIRYYADTKQLHDSPVISAFDLLYDEYDKSLEKLNAKLRTSDSRFKSEQIVAQLLRETLAQERFNSIKYHQQIDLIQLVSLKNNTFIPHELEFMRNRASCDFVLYFKMGKFPLGVIEVDGYYHDTTQQSERDNIKNAILIKAGIPLLRLKTIDSDIQCKIAAFITGILDNSFITTA</sequence>
<evidence type="ECO:0000259" key="8">
    <source>
        <dbReference type="Pfam" id="PF13087"/>
    </source>
</evidence>
<dbReference type="Pfam" id="PF13086">
    <property type="entry name" value="AAA_11"/>
    <property type="match status" value="1"/>
</dbReference>
<keyword evidence="5" id="KW-0067">ATP-binding</keyword>
<keyword evidence="4 9" id="KW-0347">Helicase</keyword>
<dbReference type="Pfam" id="PF10881">
    <property type="entry name" value="DUF2726"/>
    <property type="match status" value="1"/>
</dbReference>
<evidence type="ECO:0000256" key="4">
    <source>
        <dbReference type="ARBA" id="ARBA00022806"/>
    </source>
</evidence>
<dbReference type="InterPro" id="IPR024402">
    <property type="entry name" value="DUF2726"/>
</dbReference>
<dbReference type="Proteomes" id="UP000295550">
    <property type="component" value="Unassembled WGS sequence"/>
</dbReference>
<accession>A0A4R4JFQ5</accession>
<keyword evidence="3" id="KW-0378">Hydrolase</keyword>
<dbReference type="PANTHER" id="PTHR43788:SF8">
    <property type="entry name" value="DNA-BINDING PROTEIN SMUBP-2"/>
    <property type="match status" value="1"/>
</dbReference>
<feature type="domain" description="DNA2/NAM7 helicase helicase" evidence="7">
    <location>
        <begin position="178"/>
        <end position="518"/>
    </location>
</feature>
<dbReference type="Gene3D" id="3.40.50.300">
    <property type="entry name" value="P-loop containing nucleotide triphosphate hydrolases"/>
    <property type="match status" value="3"/>
</dbReference>
<evidence type="ECO:0000259" key="6">
    <source>
        <dbReference type="Pfam" id="PF10881"/>
    </source>
</evidence>
<dbReference type="InterPro" id="IPR041677">
    <property type="entry name" value="DNA2/NAM7_AAA_11"/>
</dbReference>
<evidence type="ECO:0000256" key="2">
    <source>
        <dbReference type="ARBA" id="ARBA00022741"/>
    </source>
</evidence>
<dbReference type="InterPro" id="IPR041679">
    <property type="entry name" value="DNA2/NAM7-like_C"/>
</dbReference>
<reference evidence="9 10" key="1">
    <citation type="journal article" date="2019" name="Int. J. Syst. Evol. Microbiol.">
        <title>Photorhabdus khanii subsp. guanajuatensis subsp. nov., isolated from Heterorhabditis atacamensis, and Photorhabdus luminescens subsp. mexicana subsp. nov., isolated from Heterorhabditis mexicana entomopathogenic nematodes.</title>
        <authorList>
            <person name="Machado R.A.R."/>
            <person name="Bruno P."/>
            <person name="Arce C.C.M."/>
            <person name="Liechti N."/>
            <person name="Kohler A."/>
            <person name="Bernal J."/>
            <person name="Bruggmann R."/>
            <person name="Turlings T.C.J."/>
        </authorList>
    </citation>
    <scope>NUCLEOTIDE SEQUENCE [LARGE SCALE GENOMIC DNA]</scope>
    <source>
        <strain evidence="9 10">MEX47-22</strain>
    </source>
</reference>
<dbReference type="GO" id="GO:0005524">
    <property type="term" value="F:ATP binding"/>
    <property type="evidence" value="ECO:0007669"/>
    <property type="project" value="UniProtKB-KW"/>
</dbReference>
<evidence type="ECO:0000256" key="3">
    <source>
        <dbReference type="ARBA" id="ARBA00022801"/>
    </source>
</evidence>
<dbReference type="EMBL" id="PUJX01000007">
    <property type="protein sequence ID" value="TDB52974.1"/>
    <property type="molecule type" value="Genomic_DNA"/>
</dbReference>
<gene>
    <name evidence="9" type="ORF">C5468_08530</name>
</gene>
<dbReference type="Pfam" id="PF13087">
    <property type="entry name" value="AAA_12"/>
    <property type="match status" value="1"/>
</dbReference>
<dbReference type="CDD" id="cd18808">
    <property type="entry name" value="SF1_C_Upf1"/>
    <property type="match status" value="1"/>
</dbReference>
<evidence type="ECO:0000256" key="1">
    <source>
        <dbReference type="ARBA" id="ARBA00007913"/>
    </source>
</evidence>
<protein>
    <submittedName>
        <fullName evidence="9">Helicase</fullName>
    </submittedName>
</protein>
<feature type="domain" description="DNA2/NAM7 helicase-like C-terminal" evidence="8">
    <location>
        <begin position="547"/>
        <end position="703"/>
    </location>
</feature>
<evidence type="ECO:0000313" key="10">
    <source>
        <dbReference type="Proteomes" id="UP000295550"/>
    </source>
</evidence>
<comment type="caution">
    <text evidence="9">The sequence shown here is derived from an EMBL/GenBank/DDBJ whole genome shotgun (WGS) entry which is preliminary data.</text>
</comment>
<proteinExistence type="inferred from homology"/>
<dbReference type="GO" id="GO:0043139">
    <property type="term" value="F:5'-3' DNA helicase activity"/>
    <property type="evidence" value="ECO:0007669"/>
    <property type="project" value="TreeGrafter"/>
</dbReference>
<organism evidence="9 10">
    <name type="scientific">Photorhabdus luminescens subsp. mexicana</name>
    <dbReference type="NCBI Taxonomy" id="2100167"/>
    <lineage>
        <taxon>Bacteria</taxon>
        <taxon>Pseudomonadati</taxon>
        <taxon>Pseudomonadota</taxon>
        <taxon>Gammaproteobacteria</taxon>
        <taxon>Enterobacterales</taxon>
        <taxon>Morganellaceae</taxon>
        <taxon>Photorhabdus</taxon>
    </lineage>
</organism>
<evidence type="ECO:0000259" key="7">
    <source>
        <dbReference type="Pfam" id="PF13086"/>
    </source>
</evidence>
<dbReference type="Gene3D" id="3.40.960.10">
    <property type="entry name" value="VSR Endonuclease"/>
    <property type="match status" value="1"/>
</dbReference>
<evidence type="ECO:0000313" key="9">
    <source>
        <dbReference type="EMBL" id="TDB52974.1"/>
    </source>
</evidence>
<dbReference type="AlphaFoldDB" id="A0A4R4JFQ5"/>
<dbReference type="GO" id="GO:0016787">
    <property type="term" value="F:hydrolase activity"/>
    <property type="evidence" value="ECO:0007669"/>
    <property type="project" value="UniProtKB-KW"/>
</dbReference>
<dbReference type="InterPro" id="IPR047187">
    <property type="entry name" value="SF1_C_Upf1"/>
</dbReference>
<dbReference type="PANTHER" id="PTHR43788">
    <property type="entry name" value="DNA2/NAM7 HELICASE FAMILY MEMBER"/>
    <property type="match status" value="1"/>
</dbReference>
<name>A0A4R4JFQ5_PHOLU</name>
<feature type="domain" description="DUF2726" evidence="6">
    <location>
        <begin position="816"/>
        <end position="877"/>
    </location>
</feature>
<dbReference type="InterPro" id="IPR027417">
    <property type="entry name" value="P-loop_NTPase"/>
</dbReference>